<reference evidence="2" key="1">
    <citation type="submission" date="2014-08" db="EMBL/GenBank/DDBJ databases">
        <authorList>
            <person name="Moulin L."/>
        </authorList>
    </citation>
    <scope>NUCLEOTIDE SEQUENCE [LARGE SCALE GENOMIC DNA]</scope>
</reference>
<dbReference type="AlphaFoldDB" id="A0A090DVT4"/>
<dbReference type="EMBL" id="CCMZ01000028">
    <property type="protein sequence ID" value="CDX21111.1"/>
    <property type="molecule type" value="Genomic_DNA"/>
</dbReference>
<organism evidence="1 2">
    <name type="scientific">Mesorhizobium plurifarium</name>
    <dbReference type="NCBI Taxonomy" id="69974"/>
    <lineage>
        <taxon>Bacteria</taxon>
        <taxon>Pseudomonadati</taxon>
        <taxon>Pseudomonadota</taxon>
        <taxon>Alphaproteobacteria</taxon>
        <taxon>Hyphomicrobiales</taxon>
        <taxon>Phyllobacteriaceae</taxon>
        <taxon>Mesorhizobium</taxon>
    </lineage>
</organism>
<sequence>MSTKGDTGEFVCGRHGDKLEGLVSIRRSAQFLNELSESGKLAMEQNGMRTDHEQLAQISVAHLGDAFQPLLSA</sequence>
<evidence type="ECO:0000313" key="1">
    <source>
        <dbReference type="EMBL" id="CDX21111.1"/>
    </source>
</evidence>
<accession>A0A090DVT4</accession>
<name>A0A090DVT4_MESPL</name>
<keyword evidence="2" id="KW-1185">Reference proteome</keyword>
<gene>
    <name evidence="1" type="ORF">MPL3356_340186</name>
</gene>
<dbReference type="Proteomes" id="UP000045285">
    <property type="component" value="Unassembled WGS sequence"/>
</dbReference>
<protein>
    <submittedName>
        <fullName evidence="1">Uncharacterized protein</fullName>
    </submittedName>
</protein>
<evidence type="ECO:0000313" key="2">
    <source>
        <dbReference type="Proteomes" id="UP000045285"/>
    </source>
</evidence>
<proteinExistence type="predicted"/>